<keyword evidence="3" id="KW-1185">Reference proteome</keyword>
<organism evidence="2 3">
    <name type="scientific">Streptomyces mimosae</name>
    <dbReference type="NCBI Taxonomy" id="2586635"/>
    <lineage>
        <taxon>Bacteria</taxon>
        <taxon>Bacillati</taxon>
        <taxon>Actinomycetota</taxon>
        <taxon>Actinomycetes</taxon>
        <taxon>Kitasatosporales</taxon>
        <taxon>Streptomycetaceae</taxon>
        <taxon>Streptomyces</taxon>
    </lineage>
</organism>
<dbReference type="PANTHER" id="PTHR42760">
    <property type="entry name" value="SHORT-CHAIN DEHYDROGENASES/REDUCTASES FAMILY MEMBER"/>
    <property type="match status" value="1"/>
</dbReference>
<proteinExistence type="inferred from homology"/>
<comment type="caution">
    <text evidence="2">The sequence shown here is derived from an EMBL/GenBank/DDBJ whole genome shotgun (WGS) entry which is preliminary data.</text>
</comment>
<dbReference type="AlphaFoldDB" id="A0A5N6ANV9"/>
<dbReference type="InterPro" id="IPR002347">
    <property type="entry name" value="SDR_fam"/>
</dbReference>
<gene>
    <name evidence="2" type="ORF">FH607_004200</name>
</gene>
<accession>A0A5N6ANV9</accession>
<reference evidence="2" key="1">
    <citation type="submission" date="2019-10" db="EMBL/GenBank/DDBJ databases">
        <title>Nonomuraea sp. nov., isolated from Phyllanthus amarus.</title>
        <authorList>
            <person name="Klykleung N."/>
            <person name="Tanasupawat S."/>
        </authorList>
    </citation>
    <scope>NUCLEOTIDE SEQUENCE [LARGE SCALE GENOMIC DNA]</scope>
    <source>
        <strain evidence="2">3MP-10</strain>
    </source>
</reference>
<sequence length="261" mass="26458">MTVTEPQTRAAPQPLPGLKGKSALVVGGTRGVGRAVAEKLAVSGCDVLAVWVNSAEHAAELEEELAGAPAAVSTEQGDVRRPGELPRLARLTKERHGRLDFVVHSAASAHPMAVPAIDPAEMRADLATALVPLASAAGSAAELMPEGGRIVVISASVAQGVAPHLVSLGVAKAALESLTRFAAVELAKQGITVNAVSAAKLDKGPGTVRPEALRAISARTPAGRPATPREVADAVALLCLPEAQWITGQVIPVDGGLGLLA</sequence>
<comment type="similarity">
    <text evidence="1">Belongs to the short-chain dehydrogenases/reductases (SDR) family.</text>
</comment>
<dbReference type="Proteomes" id="UP000314251">
    <property type="component" value="Unassembled WGS sequence"/>
</dbReference>
<dbReference type="Gene3D" id="3.40.50.720">
    <property type="entry name" value="NAD(P)-binding Rossmann-like Domain"/>
    <property type="match status" value="1"/>
</dbReference>
<evidence type="ECO:0000313" key="3">
    <source>
        <dbReference type="Proteomes" id="UP000314251"/>
    </source>
</evidence>
<dbReference type="SUPFAM" id="SSF51735">
    <property type="entry name" value="NAD(P)-binding Rossmann-fold domains"/>
    <property type="match status" value="1"/>
</dbReference>
<dbReference type="PRINTS" id="PR00081">
    <property type="entry name" value="GDHRDH"/>
</dbReference>
<dbReference type="InterPro" id="IPR036291">
    <property type="entry name" value="NAD(P)-bd_dom_sf"/>
</dbReference>
<evidence type="ECO:0000256" key="1">
    <source>
        <dbReference type="ARBA" id="ARBA00006484"/>
    </source>
</evidence>
<dbReference type="GO" id="GO:0016616">
    <property type="term" value="F:oxidoreductase activity, acting on the CH-OH group of donors, NAD or NADP as acceptor"/>
    <property type="evidence" value="ECO:0007669"/>
    <property type="project" value="TreeGrafter"/>
</dbReference>
<dbReference type="OrthoDB" id="9803333at2"/>
<dbReference type="Pfam" id="PF13561">
    <property type="entry name" value="adh_short_C2"/>
    <property type="match status" value="1"/>
</dbReference>
<name>A0A5N6ANV9_9ACTN</name>
<protein>
    <submittedName>
        <fullName evidence="2">SDR family oxidoreductase</fullName>
    </submittedName>
</protein>
<dbReference type="EMBL" id="VDLY02000002">
    <property type="protein sequence ID" value="KAB8169915.1"/>
    <property type="molecule type" value="Genomic_DNA"/>
</dbReference>
<evidence type="ECO:0000313" key="2">
    <source>
        <dbReference type="EMBL" id="KAB8169915.1"/>
    </source>
</evidence>